<proteinExistence type="predicted"/>
<keyword evidence="2" id="KW-1003">Cell membrane</keyword>
<dbReference type="PANTHER" id="PTHR43738">
    <property type="entry name" value="ABC TRANSPORTER, MEMBRANE PROTEIN"/>
    <property type="match status" value="1"/>
</dbReference>
<dbReference type="Pfam" id="PF02687">
    <property type="entry name" value="FtsX"/>
    <property type="match status" value="1"/>
</dbReference>
<organism evidence="9 10">
    <name type="scientific">Caulifigura coniformis</name>
    <dbReference type="NCBI Taxonomy" id="2527983"/>
    <lineage>
        <taxon>Bacteria</taxon>
        <taxon>Pseudomonadati</taxon>
        <taxon>Planctomycetota</taxon>
        <taxon>Planctomycetia</taxon>
        <taxon>Planctomycetales</taxon>
        <taxon>Planctomycetaceae</taxon>
        <taxon>Caulifigura</taxon>
    </lineage>
</organism>
<evidence type="ECO:0000313" key="9">
    <source>
        <dbReference type="EMBL" id="QDT56107.1"/>
    </source>
</evidence>
<evidence type="ECO:0000256" key="4">
    <source>
        <dbReference type="ARBA" id="ARBA00022989"/>
    </source>
</evidence>
<dbReference type="GO" id="GO:0005886">
    <property type="term" value="C:plasma membrane"/>
    <property type="evidence" value="ECO:0007669"/>
    <property type="project" value="UniProtKB-SubCell"/>
</dbReference>
<dbReference type="RefSeq" id="WP_145033009.1">
    <property type="nucleotide sequence ID" value="NZ_CP036271.1"/>
</dbReference>
<dbReference type="InterPro" id="IPR051125">
    <property type="entry name" value="ABC-4/HrtB_transporter"/>
</dbReference>
<dbReference type="Pfam" id="PF12704">
    <property type="entry name" value="MacB_PCD"/>
    <property type="match status" value="1"/>
</dbReference>
<gene>
    <name evidence="9" type="primary">ytrF_4</name>
    <name evidence="9" type="ORF">Pan44_41580</name>
</gene>
<keyword evidence="10" id="KW-1185">Reference proteome</keyword>
<dbReference type="OrthoDB" id="9775474at2"/>
<dbReference type="Proteomes" id="UP000315700">
    <property type="component" value="Chromosome"/>
</dbReference>
<evidence type="ECO:0000313" key="10">
    <source>
        <dbReference type="Proteomes" id="UP000315700"/>
    </source>
</evidence>
<sequence>MKTLKYIWRNVMRNKLRTTLTILSIGFSLALMTVLHGFMVTQSAWGDEAKKYNRIVALNIQGFSGRLPIAYVEKVRGMEGIVDAVPYAWYGGLYKDEAQMSFAQFATDAEHAFNVWDEFKITPDEHKAWLADKQGCVADRTLAEQQGWKLGDKIPLRSTFYTFPLDLNLVGFFDAPNNTGQIWFHWKYLDEGLRNTNARGDGNAGMLYAKTRTAAVIPDLVKKIDAEYASSEHPVRTQTEAAFAQMFSDMMGNVQGFIQSIGIAVVFSLSLVAANAMAMSMRERTTEIAVLKAIGFPRSRVMRMILGESCLIALLGGILGVSIGCAFLELGHRANPQLFAFGVKALVGPWMLVLLAVSAGIGLVSGIVPSVRAAQLSVIDGLRRVV</sequence>
<feature type="domain" description="ABC3 transporter permease C-terminal" evidence="7">
    <location>
        <begin position="261"/>
        <end position="377"/>
    </location>
</feature>
<evidence type="ECO:0000256" key="6">
    <source>
        <dbReference type="SAM" id="Phobius"/>
    </source>
</evidence>
<dbReference type="InParanoid" id="A0A517SJ06"/>
<reference evidence="9 10" key="1">
    <citation type="submission" date="2019-02" db="EMBL/GenBank/DDBJ databases">
        <title>Deep-cultivation of Planctomycetes and their phenomic and genomic characterization uncovers novel biology.</title>
        <authorList>
            <person name="Wiegand S."/>
            <person name="Jogler M."/>
            <person name="Boedeker C."/>
            <person name="Pinto D."/>
            <person name="Vollmers J."/>
            <person name="Rivas-Marin E."/>
            <person name="Kohn T."/>
            <person name="Peeters S.H."/>
            <person name="Heuer A."/>
            <person name="Rast P."/>
            <person name="Oberbeckmann S."/>
            <person name="Bunk B."/>
            <person name="Jeske O."/>
            <person name="Meyerdierks A."/>
            <person name="Storesund J.E."/>
            <person name="Kallscheuer N."/>
            <person name="Luecker S."/>
            <person name="Lage O.M."/>
            <person name="Pohl T."/>
            <person name="Merkel B.J."/>
            <person name="Hornburger P."/>
            <person name="Mueller R.-W."/>
            <person name="Bruemmer F."/>
            <person name="Labrenz M."/>
            <person name="Spormann A.M."/>
            <person name="Op den Camp H."/>
            <person name="Overmann J."/>
            <person name="Amann R."/>
            <person name="Jetten M.S.M."/>
            <person name="Mascher T."/>
            <person name="Medema M.H."/>
            <person name="Devos D.P."/>
            <person name="Kaster A.-K."/>
            <person name="Ovreas L."/>
            <person name="Rohde M."/>
            <person name="Galperin M.Y."/>
            <person name="Jogler C."/>
        </authorList>
    </citation>
    <scope>NUCLEOTIDE SEQUENCE [LARGE SCALE GENOMIC DNA]</scope>
    <source>
        <strain evidence="9 10">Pan44</strain>
    </source>
</reference>
<feature type="transmembrane region" description="Helical" evidence="6">
    <location>
        <begin position="257"/>
        <end position="278"/>
    </location>
</feature>
<evidence type="ECO:0000256" key="2">
    <source>
        <dbReference type="ARBA" id="ARBA00022475"/>
    </source>
</evidence>
<dbReference type="AlphaFoldDB" id="A0A517SJ06"/>
<keyword evidence="5 6" id="KW-0472">Membrane</keyword>
<feature type="transmembrane region" description="Helical" evidence="6">
    <location>
        <begin position="350"/>
        <end position="374"/>
    </location>
</feature>
<evidence type="ECO:0000259" key="8">
    <source>
        <dbReference type="Pfam" id="PF12704"/>
    </source>
</evidence>
<keyword evidence="4 6" id="KW-1133">Transmembrane helix</keyword>
<dbReference type="KEGG" id="ccos:Pan44_41580"/>
<comment type="subcellular location">
    <subcellularLocation>
        <location evidence="1">Cell membrane</location>
        <topology evidence="1">Multi-pass membrane protein</topology>
    </subcellularLocation>
</comment>
<evidence type="ECO:0000256" key="1">
    <source>
        <dbReference type="ARBA" id="ARBA00004651"/>
    </source>
</evidence>
<feature type="transmembrane region" description="Helical" evidence="6">
    <location>
        <begin position="310"/>
        <end position="330"/>
    </location>
</feature>
<evidence type="ECO:0000256" key="5">
    <source>
        <dbReference type="ARBA" id="ARBA00023136"/>
    </source>
</evidence>
<evidence type="ECO:0000259" key="7">
    <source>
        <dbReference type="Pfam" id="PF02687"/>
    </source>
</evidence>
<dbReference type="InterPro" id="IPR003838">
    <property type="entry name" value="ABC3_permease_C"/>
</dbReference>
<dbReference type="PANTHER" id="PTHR43738:SF3">
    <property type="entry name" value="ABC TRANSPORTER PERMEASE"/>
    <property type="match status" value="1"/>
</dbReference>
<dbReference type="EMBL" id="CP036271">
    <property type="protein sequence ID" value="QDT56107.1"/>
    <property type="molecule type" value="Genomic_DNA"/>
</dbReference>
<name>A0A517SJ06_9PLAN</name>
<keyword evidence="3 6" id="KW-0812">Transmembrane</keyword>
<protein>
    <submittedName>
        <fullName evidence="9">ABC transporter permease YtrF</fullName>
    </submittedName>
</protein>
<evidence type="ECO:0000256" key="3">
    <source>
        <dbReference type="ARBA" id="ARBA00022692"/>
    </source>
</evidence>
<feature type="domain" description="MacB-like periplasmic core" evidence="8">
    <location>
        <begin position="18"/>
        <end position="226"/>
    </location>
</feature>
<accession>A0A517SJ06</accession>
<dbReference type="InterPro" id="IPR025857">
    <property type="entry name" value="MacB_PCD"/>
</dbReference>